<comment type="caution">
    <text evidence="5">The sequence shown here is derived from an EMBL/GenBank/DDBJ whole genome shotgun (WGS) entry which is preliminary data.</text>
</comment>
<dbReference type="PROSITE" id="PS01081">
    <property type="entry name" value="HTH_TETR_1"/>
    <property type="match status" value="1"/>
</dbReference>
<protein>
    <submittedName>
        <fullName evidence="5">TetR/AcrR family transcriptional regulator</fullName>
    </submittedName>
</protein>
<organism evidence="5 6">
    <name type="scientific">Actinomadura chibensis</name>
    <dbReference type="NCBI Taxonomy" id="392828"/>
    <lineage>
        <taxon>Bacteria</taxon>
        <taxon>Bacillati</taxon>
        <taxon>Actinomycetota</taxon>
        <taxon>Actinomycetes</taxon>
        <taxon>Streptosporangiales</taxon>
        <taxon>Thermomonosporaceae</taxon>
        <taxon>Actinomadura</taxon>
    </lineage>
</organism>
<dbReference type="PROSITE" id="PS50977">
    <property type="entry name" value="HTH_TETR_2"/>
    <property type="match status" value="1"/>
</dbReference>
<dbReference type="InterPro" id="IPR023772">
    <property type="entry name" value="DNA-bd_HTH_TetR-type_CS"/>
</dbReference>
<dbReference type="STRING" id="1220554.GCA_001552135_07928"/>
<evidence type="ECO:0000256" key="3">
    <source>
        <dbReference type="SAM" id="MobiDB-lite"/>
    </source>
</evidence>
<feature type="domain" description="HTH tetR-type" evidence="4">
    <location>
        <begin position="79"/>
        <end position="139"/>
    </location>
</feature>
<dbReference type="PANTHER" id="PTHR30055">
    <property type="entry name" value="HTH-TYPE TRANSCRIPTIONAL REGULATOR RUTR"/>
    <property type="match status" value="1"/>
</dbReference>
<dbReference type="InterPro" id="IPR009057">
    <property type="entry name" value="Homeodomain-like_sf"/>
</dbReference>
<gene>
    <name evidence="5" type="ORF">FXF69_09685</name>
</gene>
<dbReference type="PRINTS" id="PR00455">
    <property type="entry name" value="HTHTETR"/>
</dbReference>
<evidence type="ECO:0000256" key="1">
    <source>
        <dbReference type="ARBA" id="ARBA00023125"/>
    </source>
</evidence>
<accession>A0A5D0NZ91</accession>
<keyword evidence="1 2" id="KW-0238">DNA-binding</keyword>
<proteinExistence type="predicted"/>
<name>A0A5D0NZ91_9ACTN</name>
<evidence type="ECO:0000259" key="4">
    <source>
        <dbReference type="PROSITE" id="PS50977"/>
    </source>
</evidence>
<dbReference type="InterPro" id="IPR050109">
    <property type="entry name" value="HTH-type_TetR-like_transc_reg"/>
</dbReference>
<dbReference type="Gene3D" id="1.10.357.10">
    <property type="entry name" value="Tetracycline Repressor, domain 2"/>
    <property type="match status" value="1"/>
</dbReference>
<keyword evidence="6" id="KW-1185">Reference proteome</keyword>
<reference evidence="5 6" key="1">
    <citation type="submission" date="2019-08" db="EMBL/GenBank/DDBJ databases">
        <title>Actinomadura sp. nov. CYP1-5 isolated from mountain soil.</title>
        <authorList>
            <person name="Songsumanus A."/>
            <person name="Kuncharoen N."/>
            <person name="Kudo T."/>
            <person name="Yuki M."/>
            <person name="Igarashi Y."/>
            <person name="Tanasupawat S."/>
        </authorList>
    </citation>
    <scope>NUCLEOTIDE SEQUENCE [LARGE SCALE GENOMIC DNA]</scope>
    <source>
        <strain evidence="5 6">JCM 14158</strain>
    </source>
</reference>
<feature type="region of interest" description="Disordered" evidence="3">
    <location>
        <begin position="273"/>
        <end position="295"/>
    </location>
</feature>
<sequence length="295" mass="31256">MSTSYPSLERYHSRDRARSVTGSFRWWTPSSRGGPEPSAGEAALRSPIAISLQSECIDAVILQCMSDPVKPDLRAARVAETEEKILKAATELFVKHGYAGTTLAAVADRARVGARTVYVRFGTKAALLKRAVDVAFAGDTAPVDVRHRDWFTRAETAPTAAERLAALATGSSRMLARAGDVLAVALEAAATEPELAAAAQAGREATRANIAAFWAKMADDGLLPGGRDRDLGWLTDTASLLVHAETYLLARAMMGWTPAAHERWLTTSLTALISADPASPPPPPPPPPGRPAAAP</sequence>
<dbReference type="InterPro" id="IPR001647">
    <property type="entry name" value="HTH_TetR"/>
</dbReference>
<dbReference type="EMBL" id="VSFG01000001">
    <property type="protein sequence ID" value="TYB49341.1"/>
    <property type="molecule type" value="Genomic_DNA"/>
</dbReference>
<dbReference type="PANTHER" id="PTHR30055:SF226">
    <property type="entry name" value="HTH-TYPE TRANSCRIPTIONAL REGULATOR PKSA"/>
    <property type="match status" value="1"/>
</dbReference>
<dbReference type="GO" id="GO:0000976">
    <property type="term" value="F:transcription cis-regulatory region binding"/>
    <property type="evidence" value="ECO:0007669"/>
    <property type="project" value="TreeGrafter"/>
</dbReference>
<dbReference type="SUPFAM" id="SSF46689">
    <property type="entry name" value="Homeodomain-like"/>
    <property type="match status" value="1"/>
</dbReference>
<evidence type="ECO:0000256" key="2">
    <source>
        <dbReference type="PROSITE-ProRule" id="PRU00335"/>
    </source>
</evidence>
<dbReference type="GO" id="GO:0003700">
    <property type="term" value="F:DNA-binding transcription factor activity"/>
    <property type="evidence" value="ECO:0007669"/>
    <property type="project" value="TreeGrafter"/>
</dbReference>
<dbReference type="AlphaFoldDB" id="A0A5D0NZ91"/>
<feature type="DNA-binding region" description="H-T-H motif" evidence="2">
    <location>
        <begin position="102"/>
        <end position="121"/>
    </location>
</feature>
<dbReference type="Proteomes" id="UP000323380">
    <property type="component" value="Unassembled WGS sequence"/>
</dbReference>
<evidence type="ECO:0000313" key="5">
    <source>
        <dbReference type="EMBL" id="TYB49341.1"/>
    </source>
</evidence>
<dbReference type="Pfam" id="PF00440">
    <property type="entry name" value="TetR_N"/>
    <property type="match status" value="1"/>
</dbReference>
<feature type="compositionally biased region" description="Pro residues" evidence="3">
    <location>
        <begin position="278"/>
        <end position="295"/>
    </location>
</feature>
<evidence type="ECO:0000313" key="6">
    <source>
        <dbReference type="Proteomes" id="UP000323380"/>
    </source>
</evidence>